<dbReference type="InterPro" id="IPR029099">
    <property type="entry name" value="Pribosyltran_N"/>
</dbReference>
<proteinExistence type="inferred from homology"/>
<evidence type="ECO:0000256" key="5">
    <source>
        <dbReference type="ARBA" id="ARBA00022741"/>
    </source>
</evidence>
<dbReference type="GO" id="GO:0006164">
    <property type="term" value="P:purine nucleotide biosynthetic process"/>
    <property type="evidence" value="ECO:0007669"/>
    <property type="project" value="TreeGrafter"/>
</dbReference>
<evidence type="ECO:0000256" key="11">
    <source>
        <dbReference type="RuleBase" id="RU004325"/>
    </source>
</evidence>
<keyword evidence="7" id="KW-0067">ATP-binding</keyword>
<dbReference type="InterPro" id="IPR005946">
    <property type="entry name" value="Rib-P_diPkinase"/>
</dbReference>
<dbReference type="EC" id="2.7.6.1" evidence="11"/>
<dbReference type="GO" id="GO:0000287">
    <property type="term" value="F:magnesium ion binding"/>
    <property type="evidence" value="ECO:0007669"/>
    <property type="project" value="InterPro"/>
</dbReference>
<dbReference type="Proteomes" id="UP001153076">
    <property type="component" value="Unassembled WGS sequence"/>
</dbReference>
<dbReference type="PANTHER" id="PTHR10210:SF120">
    <property type="entry name" value="RIBOSE-PHOSPHATE PYROPHOSPHOKINASE 5, CHLOROPLASTIC"/>
    <property type="match status" value="1"/>
</dbReference>
<evidence type="ECO:0000313" key="15">
    <source>
        <dbReference type="Proteomes" id="UP001153076"/>
    </source>
</evidence>
<dbReference type="GO" id="GO:0002189">
    <property type="term" value="C:ribose phosphate diphosphokinase complex"/>
    <property type="evidence" value="ECO:0007669"/>
    <property type="project" value="TreeGrafter"/>
</dbReference>
<comment type="catalytic activity">
    <reaction evidence="9 11">
        <text>D-ribose 5-phosphate + ATP = 5-phospho-alpha-D-ribose 1-diphosphate + AMP + H(+)</text>
        <dbReference type="Rhea" id="RHEA:15609"/>
        <dbReference type="ChEBI" id="CHEBI:15378"/>
        <dbReference type="ChEBI" id="CHEBI:30616"/>
        <dbReference type="ChEBI" id="CHEBI:58017"/>
        <dbReference type="ChEBI" id="CHEBI:78346"/>
        <dbReference type="ChEBI" id="CHEBI:456215"/>
        <dbReference type="EC" id="2.7.6.1"/>
    </reaction>
</comment>
<dbReference type="PROSITE" id="PS00114">
    <property type="entry name" value="PRPP_SYNTHASE"/>
    <property type="match status" value="1"/>
</dbReference>
<keyword evidence="2" id="KW-0808">Transferase</keyword>
<gene>
    <name evidence="14" type="ORF">Cgig2_025856</name>
</gene>
<dbReference type="CDD" id="cd06223">
    <property type="entry name" value="PRTases_typeI"/>
    <property type="match status" value="1"/>
</dbReference>
<accession>A0A9Q1JSW8</accession>
<evidence type="ECO:0000256" key="8">
    <source>
        <dbReference type="ARBA" id="ARBA00022842"/>
    </source>
</evidence>
<dbReference type="SUPFAM" id="SSF53271">
    <property type="entry name" value="PRTase-like"/>
    <property type="match status" value="2"/>
</dbReference>
<reference evidence="14" key="1">
    <citation type="submission" date="2022-04" db="EMBL/GenBank/DDBJ databases">
        <title>Carnegiea gigantea Genome sequencing and assembly v2.</title>
        <authorList>
            <person name="Copetti D."/>
            <person name="Sanderson M.J."/>
            <person name="Burquez A."/>
            <person name="Wojciechowski M.F."/>
        </authorList>
    </citation>
    <scope>NUCLEOTIDE SEQUENCE</scope>
    <source>
        <strain evidence="14">SGP5-SGP5p</strain>
        <tissue evidence="14">Aerial part</tissue>
    </source>
</reference>
<feature type="domain" description="Ribose-phosphate pyrophosphokinase N-terminal" evidence="13">
    <location>
        <begin position="82"/>
        <end position="198"/>
    </location>
</feature>
<evidence type="ECO:0000256" key="6">
    <source>
        <dbReference type="ARBA" id="ARBA00022777"/>
    </source>
</evidence>
<dbReference type="GO" id="GO:0004749">
    <property type="term" value="F:ribose phosphate diphosphokinase activity"/>
    <property type="evidence" value="ECO:0007669"/>
    <property type="project" value="UniProtKB-EC"/>
</dbReference>
<dbReference type="GO" id="GO:0006015">
    <property type="term" value="P:5-phosphoribose 1-diphosphate biosynthetic process"/>
    <property type="evidence" value="ECO:0007669"/>
    <property type="project" value="TreeGrafter"/>
</dbReference>
<dbReference type="AlphaFoldDB" id="A0A9Q1JSW8"/>
<dbReference type="InterPro" id="IPR000836">
    <property type="entry name" value="PRTase_dom"/>
</dbReference>
<keyword evidence="3 11" id="KW-0479">Metal-binding</keyword>
<dbReference type="InterPro" id="IPR029057">
    <property type="entry name" value="PRTase-like"/>
</dbReference>
<evidence type="ECO:0000256" key="9">
    <source>
        <dbReference type="ARBA" id="ARBA00049535"/>
    </source>
</evidence>
<organism evidence="14 15">
    <name type="scientific">Carnegiea gigantea</name>
    <dbReference type="NCBI Taxonomy" id="171969"/>
    <lineage>
        <taxon>Eukaryota</taxon>
        <taxon>Viridiplantae</taxon>
        <taxon>Streptophyta</taxon>
        <taxon>Embryophyta</taxon>
        <taxon>Tracheophyta</taxon>
        <taxon>Spermatophyta</taxon>
        <taxon>Magnoliopsida</taxon>
        <taxon>eudicotyledons</taxon>
        <taxon>Gunneridae</taxon>
        <taxon>Pentapetalae</taxon>
        <taxon>Caryophyllales</taxon>
        <taxon>Cactineae</taxon>
        <taxon>Cactaceae</taxon>
        <taxon>Cactoideae</taxon>
        <taxon>Echinocereeae</taxon>
        <taxon>Carnegiea</taxon>
    </lineage>
</organism>
<evidence type="ECO:0000256" key="1">
    <source>
        <dbReference type="ARBA" id="ARBA00006478"/>
    </source>
</evidence>
<dbReference type="FunFam" id="3.40.50.2020:FF:000007">
    <property type="entry name" value="Ribose-phosphate pyrophosphokinase"/>
    <property type="match status" value="1"/>
</dbReference>
<sequence length="333" mass="36174">MASILRSSCPTSSTFPRFSVISSNQLHNKLPHRRRLARNPIRSSLAEELKIVQNGIGMEQGFPSFLTSDHLEHAVNGNDTRIRIFSGTANPALAQEIACYMGLELGKIKIKRFADGEIYVQLQESVRGCDVYLVQATCPPANENLMELLIMIDACRRASAKNITAVIPYFGYARADRKTQGRESIAAKLVANLITEAGATRVLACDLHSGQSMGYFDIPVDHVYGEPVILDYLASKSICADHLVVVSPDVGGVARARAFAKKLSDAPLAIVDKRQHGHNVAEVMNLIGDVKGKVAVMVDDMIDTAGTISKGAALLHKEGAREVYACSTHAVFR</sequence>
<dbReference type="GO" id="GO:0005524">
    <property type="term" value="F:ATP binding"/>
    <property type="evidence" value="ECO:0007669"/>
    <property type="project" value="UniProtKB-KW"/>
</dbReference>
<dbReference type="Pfam" id="PF00156">
    <property type="entry name" value="Pribosyltran"/>
    <property type="match status" value="1"/>
</dbReference>
<name>A0A9Q1JSW8_9CARY</name>
<comment type="similarity">
    <text evidence="1 10">Belongs to the ribose-phosphate pyrophosphokinase family.</text>
</comment>
<keyword evidence="6 11" id="KW-0418">Kinase</keyword>
<evidence type="ECO:0000259" key="12">
    <source>
        <dbReference type="Pfam" id="PF00156"/>
    </source>
</evidence>
<dbReference type="NCBIfam" id="TIGR01251">
    <property type="entry name" value="ribP_PPkin"/>
    <property type="match status" value="1"/>
</dbReference>
<evidence type="ECO:0000313" key="14">
    <source>
        <dbReference type="EMBL" id="KAJ8430429.1"/>
    </source>
</evidence>
<evidence type="ECO:0000256" key="2">
    <source>
        <dbReference type="ARBA" id="ARBA00022679"/>
    </source>
</evidence>
<dbReference type="NCBIfam" id="NF002320">
    <property type="entry name" value="PRK01259.1"/>
    <property type="match status" value="1"/>
</dbReference>
<dbReference type="GO" id="GO:0009156">
    <property type="term" value="P:ribonucleoside monophosphate biosynthetic process"/>
    <property type="evidence" value="ECO:0007669"/>
    <property type="project" value="InterPro"/>
</dbReference>
<evidence type="ECO:0000256" key="3">
    <source>
        <dbReference type="ARBA" id="ARBA00022723"/>
    </source>
</evidence>
<keyword evidence="4 10" id="KW-0545">Nucleotide biosynthesis</keyword>
<evidence type="ECO:0000256" key="10">
    <source>
        <dbReference type="RuleBase" id="RU004324"/>
    </source>
</evidence>
<dbReference type="Gene3D" id="3.40.50.2020">
    <property type="match status" value="2"/>
</dbReference>
<dbReference type="EMBL" id="JAKOGI010000795">
    <property type="protein sequence ID" value="KAJ8430429.1"/>
    <property type="molecule type" value="Genomic_DNA"/>
</dbReference>
<dbReference type="GO" id="GO:0016301">
    <property type="term" value="F:kinase activity"/>
    <property type="evidence" value="ECO:0007669"/>
    <property type="project" value="UniProtKB-KW"/>
</dbReference>
<feature type="domain" description="Phosphoribosyltransferase" evidence="12">
    <location>
        <begin position="243"/>
        <end position="328"/>
    </location>
</feature>
<keyword evidence="5" id="KW-0547">Nucleotide-binding</keyword>
<evidence type="ECO:0000256" key="7">
    <source>
        <dbReference type="ARBA" id="ARBA00022840"/>
    </source>
</evidence>
<dbReference type="OrthoDB" id="413572at2759"/>
<protein>
    <recommendedName>
        <fullName evidence="11">Ribose-phosphate pyrophosphokinase</fullName>
        <ecNumber evidence="11">2.7.6.1</ecNumber>
    </recommendedName>
</protein>
<dbReference type="InterPro" id="IPR000842">
    <property type="entry name" value="PRib_PP_synth_CS"/>
</dbReference>
<keyword evidence="15" id="KW-1185">Reference proteome</keyword>
<dbReference type="Pfam" id="PF13793">
    <property type="entry name" value="Pribosyltran_N"/>
    <property type="match status" value="1"/>
</dbReference>
<dbReference type="GO" id="GO:0005737">
    <property type="term" value="C:cytoplasm"/>
    <property type="evidence" value="ECO:0007669"/>
    <property type="project" value="TreeGrafter"/>
</dbReference>
<comment type="caution">
    <text evidence="14">The sequence shown here is derived from an EMBL/GenBank/DDBJ whole genome shotgun (WGS) entry which is preliminary data.</text>
</comment>
<evidence type="ECO:0000259" key="13">
    <source>
        <dbReference type="Pfam" id="PF13793"/>
    </source>
</evidence>
<dbReference type="PANTHER" id="PTHR10210">
    <property type="entry name" value="RIBOSE-PHOSPHATE DIPHOSPHOKINASE FAMILY MEMBER"/>
    <property type="match status" value="1"/>
</dbReference>
<keyword evidence="8 11" id="KW-0460">Magnesium</keyword>
<evidence type="ECO:0000256" key="4">
    <source>
        <dbReference type="ARBA" id="ARBA00022727"/>
    </source>
</evidence>
<dbReference type="SMART" id="SM01400">
    <property type="entry name" value="Pribosyltran_N"/>
    <property type="match status" value="1"/>
</dbReference>